<protein>
    <submittedName>
        <fullName evidence="9">Acriflavine resistance protein A</fullName>
    </submittedName>
</protein>
<dbReference type="PANTHER" id="PTHR30158:SF3">
    <property type="entry name" value="MULTIDRUG EFFLUX PUMP SUBUNIT ACRA-RELATED"/>
    <property type="match status" value="1"/>
</dbReference>
<evidence type="ECO:0000313" key="9">
    <source>
        <dbReference type="EMBL" id="SSY70022.1"/>
    </source>
</evidence>
<dbReference type="NCBIfam" id="TIGR01730">
    <property type="entry name" value="RND_mfp"/>
    <property type="match status" value="1"/>
</dbReference>
<dbReference type="InterPro" id="IPR058624">
    <property type="entry name" value="MdtA-like_HH"/>
</dbReference>
<dbReference type="PANTHER" id="PTHR30158">
    <property type="entry name" value="ACRA/E-RELATED COMPONENT OF DRUG EFFLUX TRANSPORTER"/>
    <property type="match status" value="1"/>
</dbReference>
<dbReference type="Pfam" id="PF25967">
    <property type="entry name" value="RND-MFP_C"/>
    <property type="match status" value="1"/>
</dbReference>
<dbReference type="Pfam" id="PF25944">
    <property type="entry name" value="Beta-barrel_RND"/>
    <property type="match status" value="1"/>
</dbReference>
<evidence type="ECO:0000313" key="10">
    <source>
        <dbReference type="Proteomes" id="UP000254209"/>
    </source>
</evidence>
<evidence type="ECO:0000256" key="2">
    <source>
        <dbReference type="ARBA" id="ARBA00009477"/>
    </source>
</evidence>
<dbReference type="Gene3D" id="2.40.50.100">
    <property type="match status" value="1"/>
</dbReference>
<evidence type="ECO:0000259" key="8">
    <source>
        <dbReference type="Pfam" id="PF25967"/>
    </source>
</evidence>
<proteinExistence type="inferred from homology"/>
<feature type="domain" description="Multidrug resistance protein MdtA-like alpha-helical hairpin" evidence="5">
    <location>
        <begin position="114"/>
        <end position="183"/>
    </location>
</feature>
<accession>A0A376BJU2</accession>
<dbReference type="Pfam" id="PF25876">
    <property type="entry name" value="HH_MFP_RND"/>
    <property type="match status" value="1"/>
</dbReference>
<reference evidence="9 10" key="1">
    <citation type="submission" date="2018-06" db="EMBL/GenBank/DDBJ databases">
        <authorList>
            <consortium name="Pathogen Informatics"/>
            <person name="Doyle S."/>
        </authorList>
    </citation>
    <scope>NUCLEOTIDE SEQUENCE [LARGE SCALE GENOMIC DNA]</scope>
    <source>
        <strain evidence="9 10">NCTC10283</strain>
    </source>
</reference>
<feature type="domain" description="Multidrug resistance protein MdtA-like barrel-sandwich hybrid" evidence="6">
    <location>
        <begin position="73"/>
        <end position="216"/>
    </location>
</feature>
<dbReference type="InterPro" id="IPR058627">
    <property type="entry name" value="MdtA-like_C"/>
</dbReference>
<keyword evidence="10" id="KW-1185">Reference proteome</keyword>
<feature type="domain" description="Multidrug resistance protein MdtA-like C-terminal permuted SH3" evidence="8">
    <location>
        <begin position="315"/>
        <end position="368"/>
    </location>
</feature>
<feature type="compositionally biased region" description="Low complexity" evidence="3">
    <location>
        <begin position="398"/>
        <end position="424"/>
    </location>
</feature>
<evidence type="ECO:0000259" key="5">
    <source>
        <dbReference type="Pfam" id="PF25876"/>
    </source>
</evidence>
<dbReference type="GO" id="GO:0030313">
    <property type="term" value="C:cell envelope"/>
    <property type="evidence" value="ECO:0007669"/>
    <property type="project" value="UniProtKB-SubCell"/>
</dbReference>
<sequence>MTAIQPRRTLWRLAAIAVATSLTLTACPNKVEEMKKEQRSKMAQLEPTINVFTVQPQNILLENNLPGRLESVRTANIMPQVNGIVKRRLFQEGSVVKAGQPLYEIDDATYQANLQSAQASLLQAQAALAKANTDVERYTPLVQADAISKQEFDAAVAAKRSAEAQVAAAQAAINVAEVSLGYTKVFAPITGHIGQSLVTEGALVNANSTKMAVITQNDPMYVNITQSSSDMLKLKQQLMNGQKVQNSEVAVGLTLEDGSEYPHKGRLMFADTTVDEKTGQVTIRAAIANPNQILMNGMYVRVNLPLAGILGAFPVPQRAVTRGKTDSVMLAKEDGTLEPRTVKVSGQKGDFWIITEGLQAGERVVIDGTMSAGMLGIKKFKLQEWQPEQEGNAPVSGSPESAPAESTSEPATAPTTEEAASEAQ</sequence>
<evidence type="ECO:0000256" key="4">
    <source>
        <dbReference type="SAM" id="SignalP"/>
    </source>
</evidence>
<dbReference type="GO" id="GO:0046677">
    <property type="term" value="P:response to antibiotic"/>
    <property type="evidence" value="ECO:0007669"/>
    <property type="project" value="TreeGrafter"/>
</dbReference>
<dbReference type="SUPFAM" id="SSF111369">
    <property type="entry name" value="HlyD-like secretion proteins"/>
    <property type="match status" value="1"/>
</dbReference>
<evidence type="ECO:0000256" key="3">
    <source>
        <dbReference type="SAM" id="MobiDB-lite"/>
    </source>
</evidence>
<dbReference type="AlphaFoldDB" id="A0A376BJU2"/>
<feature type="domain" description="Multidrug resistance protein MdtA-like beta-barrel" evidence="7">
    <location>
        <begin position="219"/>
        <end position="304"/>
    </location>
</feature>
<dbReference type="GO" id="GO:0005886">
    <property type="term" value="C:plasma membrane"/>
    <property type="evidence" value="ECO:0007669"/>
    <property type="project" value="TreeGrafter"/>
</dbReference>
<dbReference type="PROSITE" id="PS51257">
    <property type="entry name" value="PROKAR_LIPOPROTEIN"/>
    <property type="match status" value="1"/>
</dbReference>
<dbReference type="InterPro" id="IPR058626">
    <property type="entry name" value="MdtA-like_b-barrel"/>
</dbReference>
<dbReference type="InterPro" id="IPR006143">
    <property type="entry name" value="RND_pump_MFP"/>
</dbReference>
<dbReference type="Pfam" id="PF25917">
    <property type="entry name" value="BSH_RND"/>
    <property type="match status" value="1"/>
</dbReference>
<dbReference type="InterPro" id="IPR058625">
    <property type="entry name" value="MdtA-like_BSH"/>
</dbReference>
<gene>
    <name evidence="9" type="primary">acrA</name>
    <name evidence="9" type="ORF">NCTC10283_00085</name>
</gene>
<name>A0A376BJU2_9NEIS</name>
<organism evidence="9 10">
    <name type="scientific">Alysiella crassa</name>
    <dbReference type="NCBI Taxonomy" id="153491"/>
    <lineage>
        <taxon>Bacteria</taxon>
        <taxon>Pseudomonadati</taxon>
        <taxon>Pseudomonadota</taxon>
        <taxon>Betaproteobacteria</taxon>
        <taxon>Neisseriales</taxon>
        <taxon>Neisseriaceae</taxon>
        <taxon>Alysiella</taxon>
    </lineage>
</organism>
<evidence type="ECO:0000259" key="7">
    <source>
        <dbReference type="Pfam" id="PF25944"/>
    </source>
</evidence>
<evidence type="ECO:0000256" key="1">
    <source>
        <dbReference type="ARBA" id="ARBA00004196"/>
    </source>
</evidence>
<dbReference type="Proteomes" id="UP000254209">
    <property type="component" value="Unassembled WGS sequence"/>
</dbReference>
<dbReference type="STRING" id="1120980.GCA_000745955_01487"/>
<dbReference type="Gene3D" id="2.40.420.20">
    <property type="match status" value="1"/>
</dbReference>
<dbReference type="Gene3D" id="1.10.287.470">
    <property type="entry name" value="Helix hairpin bin"/>
    <property type="match status" value="1"/>
</dbReference>
<keyword evidence="4" id="KW-0732">Signal</keyword>
<comment type="subcellular location">
    <subcellularLocation>
        <location evidence="1">Cell envelope</location>
    </subcellularLocation>
</comment>
<dbReference type="Gene3D" id="2.40.30.170">
    <property type="match status" value="1"/>
</dbReference>
<dbReference type="GO" id="GO:0022857">
    <property type="term" value="F:transmembrane transporter activity"/>
    <property type="evidence" value="ECO:0007669"/>
    <property type="project" value="InterPro"/>
</dbReference>
<feature type="region of interest" description="Disordered" evidence="3">
    <location>
        <begin position="385"/>
        <end position="424"/>
    </location>
</feature>
<feature type="chain" id="PRO_5016623026" evidence="4">
    <location>
        <begin position="27"/>
        <end position="424"/>
    </location>
</feature>
<comment type="similarity">
    <text evidence="2">Belongs to the membrane fusion protein (MFP) (TC 8.A.1) family.</text>
</comment>
<dbReference type="EMBL" id="UFSO01000002">
    <property type="protein sequence ID" value="SSY70022.1"/>
    <property type="molecule type" value="Genomic_DNA"/>
</dbReference>
<evidence type="ECO:0000259" key="6">
    <source>
        <dbReference type="Pfam" id="PF25917"/>
    </source>
</evidence>
<dbReference type="OrthoDB" id="9783047at2"/>
<dbReference type="RefSeq" id="WP_034293204.1">
    <property type="nucleotide sequence ID" value="NZ_CP091519.2"/>
</dbReference>
<feature type="signal peptide" evidence="4">
    <location>
        <begin position="1"/>
        <end position="26"/>
    </location>
</feature>